<proteinExistence type="inferred from homology"/>
<accession>A0ABV6ZXR9</accession>
<feature type="binding site" evidence="7">
    <location>
        <position position="185"/>
    </location>
    <ligand>
        <name>substrate</name>
    </ligand>
</feature>
<feature type="binding site" evidence="7">
    <location>
        <position position="206"/>
    </location>
    <ligand>
        <name>substrate</name>
    </ligand>
</feature>
<comment type="subunit">
    <text evidence="7">Homodimer.</text>
</comment>
<dbReference type="Gene3D" id="3.20.20.70">
    <property type="entry name" value="Aldolase class I"/>
    <property type="match status" value="1"/>
</dbReference>
<dbReference type="SUPFAM" id="SSF51366">
    <property type="entry name" value="Ribulose-phoshate binding barrel"/>
    <property type="match status" value="1"/>
</dbReference>
<dbReference type="EC" id="4.1.1.23" evidence="7"/>
<evidence type="ECO:0000313" key="10">
    <source>
        <dbReference type="EMBL" id="MFC2926286.1"/>
    </source>
</evidence>
<dbReference type="InterPro" id="IPR001754">
    <property type="entry name" value="OMPdeCOase_dom"/>
</dbReference>
<comment type="caution">
    <text evidence="10">The sequence shown here is derived from an EMBL/GenBank/DDBJ whole genome shotgun (WGS) entry which is preliminary data.</text>
</comment>
<dbReference type="InterPro" id="IPR014732">
    <property type="entry name" value="OMPdecase"/>
</dbReference>
<dbReference type="GO" id="GO:0004590">
    <property type="term" value="F:orotidine-5'-phosphate decarboxylase activity"/>
    <property type="evidence" value="ECO:0007669"/>
    <property type="project" value="UniProtKB-EC"/>
</dbReference>
<dbReference type="InterPro" id="IPR011060">
    <property type="entry name" value="RibuloseP-bd_barrel"/>
</dbReference>
<feature type="binding site" evidence="7">
    <location>
        <position position="32"/>
    </location>
    <ligand>
        <name>substrate</name>
    </ligand>
</feature>
<dbReference type="SMART" id="SM00934">
    <property type="entry name" value="OMPdecase"/>
    <property type="match status" value="1"/>
</dbReference>
<dbReference type="NCBIfam" id="NF001273">
    <property type="entry name" value="PRK00230.1"/>
    <property type="match status" value="1"/>
</dbReference>
<feature type="binding site" evidence="7">
    <location>
        <begin position="59"/>
        <end position="68"/>
    </location>
    <ligand>
        <name>substrate</name>
    </ligand>
</feature>
<comment type="function">
    <text evidence="1 7">Catalyzes the decarboxylation of orotidine 5'-monophosphate (OMP) to uridine 5'-monophosphate (UMP).</text>
</comment>
<evidence type="ECO:0000256" key="6">
    <source>
        <dbReference type="ARBA" id="ARBA00049157"/>
    </source>
</evidence>
<dbReference type="RefSeq" id="WP_343164598.1">
    <property type="nucleotide sequence ID" value="NZ_JBHRSV010000016.1"/>
</dbReference>
<dbReference type="InterPro" id="IPR047596">
    <property type="entry name" value="OMPdecase_bac"/>
</dbReference>
<evidence type="ECO:0000256" key="5">
    <source>
        <dbReference type="ARBA" id="ARBA00023239"/>
    </source>
</evidence>
<comment type="catalytic activity">
    <reaction evidence="6 7 8">
        <text>orotidine 5'-phosphate + H(+) = UMP + CO2</text>
        <dbReference type="Rhea" id="RHEA:11596"/>
        <dbReference type="ChEBI" id="CHEBI:15378"/>
        <dbReference type="ChEBI" id="CHEBI:16526"/>
        <dbReference type="ChEBI" id="CHEBI:57538"/>
        <dbReference type="ChEBI" id="CHEBI:57865"/>
        <dbReference type="EC" id="4.1.1.23"/>
    </reaction>
</comment>
<evidence type="ECO:0000256" key="2">
    <source>
        <dbReference type="ARBA" id="ARBA00004861"/>
    </source>
</evidence>
<dbReference type="PANTHER" id="PTHR32119">
    <property type="entry name" value="OROTIDINE 5'-PHOSPHATE DECARBOXYLASE"/>
    <property type="match status" value="1"/>
</dbReference>
<comment type="similarity">
    <text evidence="7">Belongs to the OMP decarboxylase family. Type 1 subfamily.</text>
</comment>
<evidence type="ECO:0000256" key="3">
    <source>
        <dbReference type="ARBA" id="ARBA00022793"/>
    </source>
</evidence>
<keyword evidence="11" id="KW-1185">Reference proteome</keyword>
<dbReference type="HAMAP" id="MF_01200_B">
    <property type="entry name" value="OMPdecase_type1_B"/>
    <property type="match status" value="1"/>
</dbReference>
<feature type="binding site" evidence="7">
    <location>
        <position position="176"/>
    </location>
    <ligand>
        <name>substrate</name>
    </ligand>
</feature>
<evidence type="ECO:0000259" key="9">
    <source>
        <dbReference type="SMART" id="SM00934"/>
    </source>
</evidence>
<dbReference type="Pfam" id="PF00215">
    <property type="entry name" value="OMPdecase"/>
    <property type="match status" value="1"/>
</dbReference>
<reference evidence="11" key="1">
    <citation type="journal article" date="2019" name="Int. J. Syst. Evol. Microbiol.">
        <title>The Global Catalogue of Microorganisms (GCM) 10K type strain sequencing project: providing services to taxonomists for standard genome sequencing and annotation.</title>
        <authorList>
            <consortium name="The Broad Institute Genomics Platform"/>
            <consortium name="The Broad Institute Genome Sequencing Center for Infectious Disease"/>
            <person name="Wu L."/>
            <person name="Ma J."/>
        </authorList>
    </citation>
    <scope>NUCLEOTIDE SEQUENCE [LARGE SCALE GENOMIC DNA]</scope>
    <source>
        <strain evidence="11">KCTC 52487</strain>
    </source>
</reference>
<dbReference type="PANTHER" id="PTHR32119:SF2">
    <property type="entry name" value="OROTIDINE 5'-PHOSPHATE DECARBOXYLASE"/>
    <property type="match status" value="1"/>
</dbReference>
<dbReference type="CDD" id="cd04725">
    <property type="entry name" value="OMP_decarboxylase_like"/>
    <property type="match status" value="1"/>
</dbReference>
<comment type="pathway">
    <text evidence="2 7 8">Pyrimidine metabolism; UMP biosynthesis via de novo pathway; UMP from orotate: step 2/2.</text>
</comment>
<gene>
    <name evidence="7 10" type="primary">pyrF</name>
    <name evidence="10" type="ORF">ACFOOR_09220</name>
</gene>
<feature type="binding site" evidence="7">
    <location>
        <position position="10"/>
    </location>
    <ligand>
        <name>substrate</name>
    </ligand>
</feature>
<name>A0ABV6ZXR9_9PROT</name>
<evidence type="ECO:0000256" key="8">
    <source>
        <dbReference type="RuleBase" id="RU000512"/>
    </source>
</evidence>
<dbReference type="EMBL" id="JBHRSV010000016">
    <property type="protein sequence ID" value="MFC2926286.1"/>
    <property type="molecule type" value="Genomic_DNA"/>
</dbReference>
<keyword evidence="3 7" id="KW-0210">Decarboxylase</keyword>
<evidence type="ECO:0000256" key="1">
    <source>
        <dbReference type="ARBA" id="ARBA00002356"/>
    </source>
</evidence>
<dbReference type="InterPro" id="IPR018089">
    <property type="entry name" value="OMPdecase_AS"/>
</dbReference>
<organism evidence="10 11">
    <name type="scientific">Hyphobacterium vulgare</name>
    <dbReference type="NCBI Taxonomy" id="1736751"/>
    <lineage>
        <taxon>Bacteria</taxon>
        <taxon>Pseudomonadati</taxon>
        <taxon>Pseudomonadota</taxon>
        <taxon>Alphaproteobacteria</taxon>
        <taxon>Maricaulales</taxon>
        <taxon>Maricaulaceae</taxon>
        <taxon>Hyphobacterium</taxon>
    </lineage>
</organism>
<dbReference type="PROSITE" id="PS00156">
    <property type="entry name" value="OMPDECASE"/>
    <property type="match status" value="1"/>
</dbReference>
<evidence type="ECO:0000313" key="11">
    <source>
        <dbReference type="Proteomes" id="UP001595379"/>
    </source>
</evidence>
<protein>
    <recommendedName>
        <fullName evidence="7">Orotidine 5'-phosphate decarboxylase</fullName>
        <ecNumber evidence="7">4.1.1.23</ecNumber>
    </recommendedName>
    <alternativeName>
        <fullName evidence="7">OMP decarboxylase</fullName>
        <shortName evidence="7">OMPDCase</shortName>
        <shortName evidence="7">OMPdecase</shortName>
    </alternativeName>
</protein>
<dbReference type="NCBIfam" id="TIGR01740">
    <property type="entry name" value="pyrF"/>
    <property type="match status" value="1"/>
</dbReference>
<sequence>MDSRLIVALDVPRLADAEALAARLDGAVSWFKLGLQLFPLGAMDLSARLRAKGKKTFLDWKLHDIPKTVERATRSIADAGGDMLTIHAEPDIMSAAVQGKAGDPDLNLMAVTVLTAYDDAMLTEMGYAYTARDLVFRRVEQALEAGMDGIIASPLEAVEIRKRFGRGFLLATPGVRPAGADAGDQKRVATPGEAMRMGADYVVVGRPVAEAPDPVAAANAINAEIAEALGN</sequence>
<feature type="domain" description="Orotidine 5'-phosphate decarboxylase" evidence="9">
    <location>
        <begin position="4"/>
        <end position="221"/>
    </location>
</feature>
<evidence type="ECO:0000256" key="7">
    <source>
        <dbReference type="HAMAP-Rule" id="MF_01200"/>
    </source>
</evidence>
<feature type="binding site" evidence="7">
    <location>
        <position position="205"/>
    </location>
    <ligand>
        <name>substrate</name>
    </ligand>
</feature>
<feature type="active site" description="Proton donor" evidence="7">
    <location>
        <position position="61"/>
    </location>
</feature>
<keyword evidence="5 7" id="KW-0456">Lyase</keyword>
<dbReference type="Proteomes" id="UP001595379">
    <property type="component" value="Unassembled WGS sequence"/>
</dbReference>
<evidence type="ECO:0000256" key="4">
    <source>
        <dbReference type="ARBA" id="ARBA00022975"/>
    </source>
</evidence>
<dbReference type="InterPro" id="IPR013785">
    <property type="entry name" value="Aldolase_TIM"/>
</dbReference>
<feature type="binding site" evidence="7">
    <location>
        <position position="115"/>
    </location>
    <ligand>
        <name>substrate</name>
    </ligand>
</feature>
<keyword evidence="4 7" id="KW-0665">Pyrimidine biosynthesis</keyword>